<evidence type="ECO:0000313" key="2">
    <source>
        <dbReference type="Proteomes" id="UP000199060"/>
    </source>
</evidence>
<protein>
    <submittedName>
        <fullName evidence="1">Uncharacterized protein</fullName>
    </submittedName>
</protein>
<dbReference type="EMBL" id="FNAC01000045">
    <property type="protein sequence ID" value="SDD66275.1"/>
    <property type="molecule type" value="Genomic_DNA"/>
</dbReference>
<dbReference type="STRING" id="686796.SAMN04488104_104517"/>
<name>A0A1G6WML0_9BACT</name>
<sequence length="109" mass="12536">MIYYTDQNNNTYSVSATQISYRAIQPEKSSSGTYSGGTDREVNISEEQFKKINSLSERLFKDSSSHAERREMRTTILKKSKSLKEKKAILYPSDKRAEFEDILKKTLGL</sequence>
<gene>
    <name evidence="1" type="ORF">SAMN04488104_104517</name>
</gene>
<keyword evidence="2" id="KW-1185">Reference proteome</keyword>
<evidence type="ECO:0000313" key="1">
    <source>
        <dbReference type="EMBL" id="SDD66275.1"/>
    </source>
</evidence>
<dbReference type="RefSeq" id="WP_139162803.1">
    <property type="nucleotide sequence ID" value="NZ_FNAC01000045.1"/>
</dbReference>
<accession>A0A1G6WML0</accession>
<dbReference type="Proteomes" id="UP000199060">
    <property type="component" value="Unassembled WGS sequence"/>
</dbReference>
<dbReference type="OrthoDB" id="9965133at2"/>
<proteinExistence type="predicted"/>
<reference evidence="2" key="1">
    <citation type="submission" date="2016-10" db="EMBL/GenBank/DDBJ databases">
        <authorList>
            <person name="Varghese N."/>
            <person name="Submissions S."/>
        </authorList>
    </citation>
    <scope>NUCLEOTIDE SEQUENCE [LARGE SCALE GENOMIC DNA]</scope>
    <source>
        <strain evidence="2">DSM 23095</strain>
    </source>
</reference>
<organism evidence="1 2">
    <name type="scientific">Algoriphagus faecimaris</name>
    <dbReference type="NCBI Taxonomy" id="686796"/>
    <lineage>
        <taxon>Bacteria</taxon>
        <taxon>Pseudomonadati</taxon>
        <taxon>Bacteroidota</taxon>
        <taxon>Cytophagia</taxon>
        <taxon>Cytophagales</taxon>
        <taxon>Cyclobacteriaceae</taxon>
        <taxon>Algoriphagus</taxon>
    </lineage>
</organism>
<dbReference type="AlphaFoldDB" id="A0A1G6WML0"/>